<dbReference type="OrthoDB" id="5432325at2"/>
<dbReference type="AlphaFoldDB" id="A0A5C8KW73"/>
<keyword evidence="4" id="KW-1185">Reference proteome</keyword>
<feature type="compositionally biased region" description="Low complexity" evidence="1">
    <location>
        <begin position="130"/>
        <end position="151"/>
    </location>
</feature>
<dbReference type="Proteomes" id="UP000321248">
    <property type="component" value="Unassembled WGS sequence"/>
</dbReference>
<feature type="region of interest" description="Disordered" evidence="1">
    <location>
        <begin position="86"/>
        <end position="190"/>
    </location>
</feature>
<evidence type="ECO:0000313" key="4">
    <source>
        <dbReference type="Proteomes" id="UP000321248"/>
    </source>
</evidence>
<name>A0A5C8KW73_9GAMM</name>
<feature type="domain" description="Type II secretion system protein GspB C-terminal" evidence="2">
    <location>
        <begin position="209"/>
        <end position="267"/>
    </location>
</feature>
<gene>
    <name evidence="3" type="ORF">FU658_03205</name>
</gene>
<evidence type="ECO:0000259" key="2">
    <source>
        <dbReference type="Pfam" id="PF16537"/>
    </source>
</evidence>
<evidence type="ECO:0000256" key="1">
    <source>
        <dbReference type="SAM" id="MobiDB-lite"/>
    </source>
</evidence>
<feature type="compositionally biased region" description="Low complexity" evidence="1">
    <location>
        <begin position="158"/>
        <end position="178"/>
    </location>
</feature>
<feature type="compositionally biased region" description="Pro residues" evidence="1">
    <location>
        <begin position="113"/>
        <end position="129"/>
    </location>
</feature>
<proteinExistence type="predicted"/>
<evidence type="ECO:0000313" key="3">
    <source>
        <dbReference type="EMBL" id="TXK64860.1"/>
    </source>
</evidence>
<dbReference type="EMBL" id="VRTS01000002">
    <property type="protein sequence ID" value="TXK64860.1"/>
    <property type="molecule type" value="Genomic_DNA"/>
</dbReference>
<dbReference type="InterPro" id="IPR032389">
    <property type="entry name" value="GspB_C"/>
</dbReference>
<feature type="compositionally biased region" description="Low complexity" evidence="1">
    <location>
        <begin position="98"/>
        <end position="112"/>
    </location>
</feature>
<reference evidence="3 4" key="1">
    <citation type="submission" date="2019-08" db="EMBL/GenBank/DDBJ databases">
        <authorList>
            <person name="Karlyshev A.V."/>
        </authorList>
    </citation>
    <scope>NUCLEOTIDE SEQUENCE [LARGE SCALE GENOMIC DNA]</scope>
    <source>
        <strain evidence="3 4">Alg18-2.2</strain>
    </source>
</reference>
<dbReference type="Pfam" id="PF16537">
    <property type="entry name" value="T2SSB"/>
    <property type="match status" value="1"/>
</dbReference>
<sequence>MSLILEALRKSEAQRRLGQAPDLHSPVVATAPRSRVPRWLLPALALMLVGAGAWWLGRMAVPDPSNGTATEAVVDPVALPLEVGEGLATGRGDTGLDASRASAVPDRPAAAPASPPRPAPRPVPAPVPAPATSAVEPTRTPVAAAEPDPASVAPPAPRASAATPVIATPPAQAAQPAPEAVPPTTAPAADDDEGLLRLADLPAATRASLPELRISMHVFAEDPSRRFAIIDGRRIGEGGLLEGQGVVEAIRRDGIVVDFDGRRVLLPRP</sequence>
<accession>A0A5C8KW73</accession>
<protein>
    <recommendedName>
        <fullName evidence="2">Type II secretion system protein GspB C-terminal domain-containing protein</fullName>
    </recommendedName>
</protein>
<dbReference type="RefSeq" id="WP_147890780.1">
    <property type="nucleotide sequence ID" value="NZ_VRTS01000002.1"/>
</dbReference>
<dbReference type="GO" id="GO:0015627">
    <property type="term" value="C:type II protein secretion system complex"/>
    <property type="evidence" value="ECO:0007669"/>
    <property type="project" value="InterPro"/>
</dbReference>
<comment type="caution">
    <text evidence="3">The sequence shown here is derived from an EMBL/GenBank/DDBJ whole genome shotgun (WGS) entry which is preliminary data.</text>
</comment>
<organism evidence="3 4">
    <name type="scientific">Alkalisalibacterium limincola</name>
    <dbReference type="NCBI Taxonomy" id="2699169"/>
    <lineage>
        <taxon>Bacteria</taxon>
        <taxon>Pseudomonadati</taxon>
        <taxon>Pseudomonadota</taxon>
        <taxon>Gammaproteobacteria</taxon>
        <taxon>Lysobacterales</taxon>
        <taxon>Lysobacteraceae</taxon>
        <taxon>Alkalisalibacterium</taxon>
    </lineage>
</organism>